<dbReference type="GO" id="GO:0016926">
    <property type="term" value="P:protein desumoylation"/>
    <property type="evidence" value="ECO:0007669"/>
    <property type="project" value="TreeGrafter"/>
</dbReference>
<evidence type="ECO:0000313" key="6">
    <source>
        <dbReference type="EMBL" id="KAE9544094.1"/>
    </source>
</evidence>
<dbReference type="AlphaFoldDB" id="A0A6G0U4U0"/>
<dbReference type="GO" id="GO:0005634">
    <property type="term" value="C:nucleus"/>
    <property type="evidence" value="ECO:0007669"/>
    <property type="project" value="TreeGrafter"/>
</dbReference>
<evidence type="ECO:0000259" key="5">
    <source>
        <dbReference type="PROSITE" id="PS50600"/>
    </source>
</evidence>
<dbReference type="PROSITE" id="PS50600">
    <property type="entry name" value="ULP_PROTEASE"/>
    <property type="match status" value="1"/>
</dbReference>
<sequence>MSIGQTIKFKRHKMLTVLLSRFKRIFLTSISNWRSTPQLSIKLKFFQISLAINSLKRNKNEGIMDNEHPSNNFNQANSLALIDVIEEMTVDNDNLENFLQEEFDEEAYVDEVYIENINVEEQMDTNSNEDYYINSFGYFKYSETKTSDLCDNNTGNTFTSSLNKIKNNENSVSKELVNDRKYEASTSHGNNEIYKNYKRSLSIHEESSNSDNISDFIGNETDTDDLIHSITNSENNVLNNDLEYNTSHEMESPTNDQSLPNDCGTIKIDSDDEDTNNEQLKPTLSIVGKEYLSKINYIQTPQNRNMFPGYNKKVFVELKNLISNKTLNDHVDTSIVYGNSKVQDLLRVFLPNAWLNDLIIQQYINLLIKKCNYNNILDFNTFFFETVAQYGFDGYIIRFLKKINLLDYNKIIVPTHLDNNHWCLLVVEINKRKIIYFDSLGFFDIALEKMKVLACFLNEEYLEKKLHLRNRKDLTWNIYIGKSPRQENSIDCGVFLCTNARYYILEEQINFNQGDIPLIRQRMSYELMHNTLLPTL</sequence>
<gene>
    <name evidence="6" type="ORF">AGLY_001783</name>
</gene>
<dbReference type="InterPro" id="IPR003653">
    <property type="entry name" value="Peptidase_C48_C"/>
</dbReference>
<organism evidence="6 7">
    <name type="scientific">Aphis glycines</name>
    <name type="common">Soybean aphid</name>
    <dbReference type="NCBI Taxonomy" id="307491"/>
    <lineage>
        <taxon>Eukaryota</taxon>
        <taxon>Metazoa</taxon>
        <taxon>Ecdysozoa</taxon>
        <taxon>Arthropoda</taxon>
        <taxon>Hexapoda</taxon>
        <taxon>Insecta</taxon>
        <taxon>Pterygota</taxon>
        <taxon>Neoptera</taxon>
        <taxon>Paraneoptera</taxon>
        <taxon>Hemiptera</taxon>
        <taxon>Sternorrhyncha</taxon>
        <taxon>Aphidomorpha</taxon>
        <taxon>Aphidoidea</taxon>
        <taxon>Aphididae</taxon>
        <taxon>Aphidini</taxon>
        <taxon>Aphis</taxon>
        <taxon>Aphis</taxon>
    </lineage>
</organism>
<evidence type="ECO:0000256" key="2">
    <source>
        <dbReference type="ARBA" id="ARBA00022670"/>
    </source>
</evidence>
<dbReference type="Proteomes" id="UP000475862">
    <property type="component" value="Unassembled WGS sequence"/>
</dbReference>
<evidence type="ECO:0000256" key="3">
    <source>
        <dbReference type="ARBA" id="ARBA00022801"/>
    </source>
</evidence>
<keyword evidence="2" id="KW-0645">Protease</keyword>
<dbReference type="SUPFAM" id="SSF54001">
    <property type="entry name" value="Cysteine proteinases"/>
    <property type="match status" value="1"/>
</dbReference>
<feature type="domain" description="Ubiquitin-like protease family profile" evidence="5">
    <location>
        <begin position="335"/>
        <end position="503"/>
    </location>
</feature>
<dbReference type="OrthoDB" id="6612333at2759"/>
<dbReference type="EMBL" id="VYZN01000003">
    <property type="protein sequence ID" value="KAE9544094.1"/>
    <property type="molecule type" value="Genomic_DNA"/>
</dbReference>
<accession>A0A6G0U4U0</accession>
<dbReference type="PANTHER" id="PTHR12606">
    <property type="entry name" value="SENTRIN/SUMO-SPECIFIC PROTEASE"/>
    <property type="match status" value="1"/>
</dbReference>
<dbReference type="GO" id="GO:0016929">
    <property type="term" value="F:deSUMOylase activity"/>
    <property type="evidence" value="ECO:0007669"/>
    <property type="project" value="TreeGrafter"/>
</dbReference>
<dbReference type="PANTHER" id="PTHR12606:SF141">
    <property type="entry name" value="GH15225P-RELATED"/>
    <property type="match status" value="1"/>
</dbReference>
<comment type="similarity">
    <text evidence="1">Belongs to the peptidase C48 family.</text>
</comment>
<proteinExistence type="inferred from homology"/>
<evidence type="ECO:0000256" key="4">
    <source>
        <dbReference type="ARBA" id="ARBA00022807"/>
    </source>
</evidence>
<reference evidence="6 7" key="1">
    <citation type="submission" date="2019-08" db="EMBL/GenBank/DDBJ databases">
        <title>The genome of the soybean aphid Biotype 1, its phylome, world population structure and adaptation to the North American continent.</title>
        <authorList>
            <person name="Giordano R."/>
            <person name="Donthu R.K."/>
            <person name="Hernandez A.G."/>
            <person name="Wright C.L."/>
            <person name="Zimin A.V."/>
        </authorList>
    </citation>
    <scope>NUCLEOTIDE SEQUENCE [LARGE SCALE GENOMIC DNA]</scope>
    <source>
        <tissue evidence="6">Whole aphids</tissue>
    </source>
</reference>
<dbReference type="InterPro" id="IPR038765">
    <property type="entry name" value="Papain-like_cys_pep_sf"/>
</dbReference>
<comment type="caution">
    <text evidence="6">The sequence shown here is derived from an EMBL/GenBank/DDBJ whole genome shotgun (WGS) entry which is preliminary data.</text>
</comment>
<dbReference type="GO" id="GO:0006508">
    <property type="term" value="P:proteolysis"/>
    <property type="evidence" value="ECO:0007669"/>
    <property type="project" value="UniProtKB-KW"/>
</dbReference>
<evidence type="ECO:0000313" key="7">
    <source>
        <dbReference type="Proteomes" id="UP000475862"/>
    </source>
</evidence>
<dbReference type="Gene3D" id="3.40.395.10">
    <property type="entry name" value="Adenoviral Proteinase, Chain A"/>
    <property type="match status" value="1"/>
</dbReference>
<keyword evidence="7" id="KW-1185">Reference proteome</keyword>
<name>A0A6G0U4U0_APHGL</name>
<keyword evidence="4" id="KW-0788">Thiol protease</keyword>
<keyword evidence="3" id="KW-0378">Hydrolase</keyword>
<evidence type="ECO:0000256" key="1">
    <source>
        <dbReference type="ARBA" id="ARBA00005234"/>
    </source>
</evidence>
<protein>
    <recommendedName>
        <fullName evidence="5">Ubiquitin-like protease family profile domain-containing protein</fullName>
    </recommendedName>
</protein>
<dbReference type="Pfam" id="PF02902">
    <property type="entry name" value="Peptidase_C48"/>
    <property type="match status" value="1"/>
</dbReference>